<name>A0A398D3J2_9BACT</name>
<comment type="function">
    <text evidence="5">Specifically catalyzes the decarboxylation of meso-diaminopimelate (meso-DAP) to L-lysine.</text>
</comment>
<evidence type="ECO:0000256" key="1">
    <source>
        <dbReference type="ARBA" id="ARBA00001933"/>
    </source>
</evidence>
<dbReference type="CDD" id="cd06828">
    <property type="entry name" value="PLPDE_III_DapDC"/>
    <property type="match status" value="1"/>
</dbReference>
<evidence type="ECO:0000256" key="8">
    <source>
        <dbReference type="RuleBase" id="RU003738"/>
    </source>
</evidence>
<comment type="catalytic activity">
    <reaction evidence="5 8">
        <text>meso-2,6-diaminopimelate + H(+) = L-lysine + CO2</text>
        <dbReference type="Rhea" id="RHEA:15101"/>
        <dbReference type="ChEBI" id="CHEBI:15378"/>
        <dbReference type="ChEBI" id="CHEBI:16526"/>
        <dbReference type="ChEBI" id="CHEBI:32551"/>
        <dbReference type="ChEBI" id="CHEBI:57791"/>
        <dbReference type="EC" id="4.1.1.20"/>
    </reaction>
</comment>
<keyword evidence="5 8" id="KW-0457">Lysine biosynthesis</keyword>
<dbReference type="InterPro" id="IPR009006">
    <property type="entry name" value="Ala_racemase/Decarboxylase_C"/>
</dbReference>
<evidence type="ECO:0000256" key="5">
    <source>
        <dbReference type="HAMAP-Rule" id="MF_02120"/>
    </source>
</evidence>
<dbReference type="GO" id="GO:0030170">
    <property type="term" value="F:pyridoxal phosphate binding"/>
    <property type="evidence" value="ECO:0007669"/>
    <property type="project" value="UniProtKB-UniRule"/>
</dbReference>
<dbReference type="PROSITE" id="PS00878">
    <property type="entry name" value="ODR_DC_2_1"/>
    <property type="match status" value="1"/>
</dbReference>
<comment type="caution">
    <text evidence="10">The sequence shown here is derived from an EMBL/GenBank/DDBJ whole genome shotgun (WGS) entry which is preliminary data.</text>
</comment>
<dbReference type="HAMAP" id="MF_02120">
    <property type="entry name" value="LysA"/>
    <property type="match status" value="1"/>
</dbReference>
<evidence type="ECO:0000313" key="11">
    <source>
        <dbReference type="Proteomes" id="UP000266328"/>
    </source>
</evidence>
<dbReference type="NCBIfam" id="TIGR01048">
    <property type="entry name" value="lysA"/>
    <property type="match status" value="1"/>
</dbReference>
<feature type="binding site" evidence="5">
    <location>
        <position position="374"/>
    </location>
    <ligand>
        <name>substrate</name>
    </ligand>
</feature>
<evidence type="ECO:0000256" key="7">
    <source>
        <dbReference type="PIRSR" id="PIRSR600183-50"/>
    </source>
</evidence>
<sequence length="461" mass="50715">MRSFVLRSVYGEGDGLQGRLRHLIGRSLDRTNHKRMMKRLVRVRPGRACHRLVQRQMPGIVSERTRMNNDLLYQGSDLMLDRLPLASIAREYGTPVYVYAASSIRRQAARLMQSLGTIGSLRYAVKANANPVLLALVFSIGFGADTVSRGEIQAALDAGCPADRIVFSGVGKTQEELAFALDHSIFINAESEEELAAIALLRTDAHVGIRINPGVDAHTHQYLTTGMQENKFGIPIDFALGAFREAMDAGLVPDTISCHIGSQITSLEPYRKSLARLLELRDSLMGDGIPVSTLDMGGGFGISYEEGADFAVEDLQALLRRDVPKGMKLWFEPGRYIVGHAGTLVTRVLYRKRYARTFVVVDAGMNDLIRPALYQAHHAILPVTRRDSESIPCDIVGPVCESADCFARDVPLPLPEQGDLLAICDTGAYGWSMSSTYNGRPLLPEVLIEDGESVLIRERSC</sequence>
<comment type="cofactor">
    <cofactor evidence="1 5 7 8">
        <name>pyridoxal 5'-phosphate</name>
        <dbReference type="ChEBI" id="CHEBI:597326"/>
    </cofactor>
</comment>
<evidence type="ECO:0000259" key="9">
    <source>
        <dbReference type="Pfam" id="PF02784"/>
    </source>
</evidence>
<evidence type="ECO:0000256" key="2">
    <source>
        <dbReference type="ARBA" id="ARBA00022793"/>
    </source>
</evidence>
<proteinExistence type="inferred from homology"/>
<keyword evidence="4 5" id="KW-0456">Lyase</keyword>
<dbReference type="GO" id="GO:0009089">
    <property type="term" value="P:lysine biosynthetic process via diaminopimelate"/>
    <property type="evidence" value="ECO:0007669"/>
    <property type="project" value="UniProtKB-UniRule"/>
</dbReference>
<dbReference type="Gene3D" id="2.40.37.10">
    <property type="entry name" value="Lyase, Ornithine Decarboxylase, Chain A, domain 1"/>
    <property type="match status" value="1"/>
</dbReference>
<feature type="binding site" evidence="5">
    <location>
        <position position="401"/>
    </location>
    <ligand>
        <name>substrate</name>
    </ligand>
</feature>
<dbReference type="PRINTS" id="PR01181">
    <property type="entry name" value="DAPDCRBXLASE"/>
</dbReference>
<dbReference type="Gene3D" id="3.20.20.10">
    <property type="entry name" value="Alanine racemase"/>
    <property type="match status" value="1"/>
</dbReference>
<dbReference type="AlphaFoldDB" id="A0A398D3J2"/>
<evidence type="ECO:0000256" key="3">
    <source>
        <dbReference type="ARBA" id="ARBA00022898"/>
    </source>
</evidence>
<keyword evidence="2 5" id="KW-0210">Decarboxylase</keyword>
<dbReference type="Proteomes" id="UP000266328">
    <property type="component" value="Unassembled WGS sequence"/>
</dbReference>
<dbReference type="PANTHER" id="PTHR43727:SF2">
    <property type="entry name" value="GROUP IV DECARBOXYLASE"/>
    <property type="match status" value="1"/>
</dbReference>
<reference evidence="10 11" key="1">
    <citation type="submission" date="2018-09" db="EMBL/GenBank/DDBJ databases">
        <title>Discovery and Ecogenomic Context for Candidatus Cryosericales, a Global Caldiserica Order Active in Thawing Permafrost.</title>
        <authorList>
            <person name="Martinez M.A."/>
            <person name="Woodcroft B.J."/>
            <person name="Ignacio Espinoza J.C."/>
            <person name="Zayed A."/>
            <person name="Singleton C.M."/>
            <person name="Boyd J."/>
            <person name="Li Y.-F."/>
            <person name="Purvine S."/>
            <person name="Maughan H."/>
            <person name="Hodgkins S.B."/>
            <person name="Anderson D."/>
            <person name="Sederholm M."/>
            <person name="Temperton B."/>
            <person name="Saleska S.R."/>
            <person name="Tyson G.W."/>
            <person name="Rich V.I."/>
        </authorList>
    </citation>
    <scope>NUCLEOTIDE SEQUENCE [LARGE SCALE GENOMIC DNA]</scope>
    <source>
        <strain evidence="10 11">SMC7</strain>
    </source>
</reference>
<dbReference type="PRINTS" id="PR01179">
    <property type="entry name" value="ODADCRBXLASE"/>
</dbReference>
<feature type="binding site" evidence="5">
    <location>
        <position position="335"/>
    </location>
    <ligand>
        <name>substrate</name>
    </ligand>
</feature>
<feature type="binding site" evidence="5">
    <location>
        <position position="299"/>
    </location>
    <ligand>
        <name>pyridoxal 5'-phosphate</name>
        <dbReference type="ChEBI" id="CHEBI:597326"/>
    </ligand>
</feature>
<comment type="similarity">
    <text evidence="5">Belongs to the Orn/Lys/Arg decarboxylase class-II family. LysA subfamily.</text>
</comment>
<evidence type="ECO:0000256" key="6">
    <source>
        <dbReference type="NCBIfam" id="TIGR01048"/>
    </source>
</evidence>
<dbReference type="PANTHER" id="PTHR43727">
    <property type="entry name" value="DIAMINOPIMELATE DECARBOXYLASE"/>
    <property type="match status" value="1"/>
</dbReference>
<dbReference type="InterPro" id="IPR022644">
    <property type="entry name" value="De-COase2_N"/>
</dbReference>
<feature type="active site" description="Proton donor" evidence="7">
    <location>
        <position position="400"/>
    </location>
</feature>
<feature type="binding site" evidence="5">
    <location>
        <position position="429"/>
    </location>
    <ligand>
        <name>pyridoxal 5'-phosphate</name>
        <dbReference type="ChEBI" id="CHEBI:597326"/>
    </ligand>
</feature>
<feature type="modified residue" description="N6-(pyridoxal phosphate)lysine" evidence="5 7">
    <location>
        <position position="126"/>
    </location>
</feature>
<dbReference type="EC" id="4.1.1.20" evidence="5 6"/>
<dbReference type="InterPro" id="IPR000183">
    <property type="entry name" value="Orn/DAP/Arg_de-COase"/>
</dbReference>
<feature type="domain" description="Orn/DAP/Arg decarboxylase 2 N-terminal" evidence="9">
    <location>
        <begin position="102"/>
        <end position="339"/>
    </location>
</feature>
<evidence type="ECO:0000313" key="10">
    <source>
        <dbReference type="EMBL" id="RIE06041.1"/>
    </source>
</evidence>
<feature type="binding site" evidence="5">
    <location>
        <begin position="332"/>
        <end position="335"/>
    </location>
    <ligand>
        <name>pyridoxal 5'-phosphate</name>
        <dbReference type="ChEBI" id="CHEBI:597326"/>
    </ligand>
</feature>
<keyword evidence="5" id="KW-0028">Amino-acid biosynthesis</keyword>
<dbReference type="InterPro" id="IPR002986">
    <property type="entry name" value="DAP_deCOOHase_LysA"/>
</dbReference>
<comment type="subunit">
    <text evidence="5">Homodimer.</text>
</comment>
<feature type="binding site" evidence="5">
    <location>
        <position position="429"/>
    </location>
    <ligand>
        <name>substrate</name>
    </ligand>
</feature>
<protein>
    <recommendedName>
        <fullName evidence="5 6">Diaminopimelate decarboxylase</fullName>
        <shortName evidence="5">DAP decarboxylase</shortName>
        <shortName evidence="5">DAPDC</shortName>
        <ecNumber evidence="5 6">4.1.1.20</ecNumber>
    </recommendedName>
</protein>
<dbReference type="InterPro" id="IPR029066">
    <property type="entry name" value="PLP-binding_barrel"/>
</dbReference>
<dbReference type="SUPFAM" id="SSF51419">
    <property type="entry name" value="PLP-binding barrel"/>
    <property type="match status" value="1"/>
</dbReference>
<dbReference type="UniPathway" id="UPA00034">
    <property type="reaction ID" value="UER00027"/>
</dbReference>
<gene>
    <name evidence="5 10" type="primary">lysA</name>
    <name evidence="10" type="ORF">SMC7_04425</name>
</gene>
<feature type="binding site" evidence="5">
    <location>
        <position position="370"/>
    </location>
    <ligand>
        <name>substrate</name>
    </ligand>
</feature>
<dbReference type="InterPro" id="IPR022653">
    <property type="entry name" value="De-COase2_pyr-phos_BS"/>
</dbReference>
<dbReference type="OrthoDB" id="9802241at2"/>
<dbReference type="Pfam" id="PF02784">
    <property type="entry name" value="Orn_Arg_deC_N"/>
    <property type="match status" value="1"/>
</dbReference>
<comment type="pathway">
    <text evidence="5 8">Amino-acid biosynthesis; L-lysine biosynthesis via DAP pathway; L-lysine from DL-2,6-diaminopimelate: step 1/1.</text>
</comment>
<organism evidence="10 11">
    <name type="scientific">Candidatus Cryosericum terrychapinii</name>
    <dbReference type="NCBI Taxonomy" id="2290919"/>
    <lineage>
        <taxon>Bacteria</taxon>
        <taxon>Pseudomonadati</taxon>
        <taxon>Caldisericota/Cryosericota group</taxon>
        <taxon>Candidatus Cryosericota</taxon>
        <taxon>Candidatus Cryosericia</taxon>
        <taxon>Candidatus Cryosericales</taxon>
        <taxon>Candidatus Cryosericaceae</taxon>
        <taxon>Candidatus Cryosericum</taxon>
    </lineage>
</organism>
<dbReference type="FunFam" id="3.20.20.10:FF:000003">
    <property type="entry name" value="Diaminopimelate decarboxylase"/>
    <property type="match status" value="1"/>
</dbReference>
<dbReference type="SUPFAM" id="SSF50621">
    <property type="entry name" value="Alanine racemase C-terminal domain-like"/>
    <property type="match status" value="1"/>
</dbReference>
<keyword evidence="11" id="KW-1185">Reference proteome</keyword>
<dbReference type="GO" id="GO:0008836">
    <property type="term" value="F:diaminopimelate decarboxylase activity"/>
    <property type="evidence" value="ECO:0007669"/>
    <property type="project" value="UniProtKB-UniRule"/>
</dbReference>
<accession>A0A398D3J2</accession>
<dbReference type="EMBL" id="QXIS01000027">
    <property type="protein sequence ID" value="RIE06041.1"/>
    <property type="molecule type" value="Genomic_DNA"/>
</dbReference>
<keyword evidence="3 5" id="KW-0663">Pyridoxal phosphate</keyword>
<evidence type="ECO:0000256" key="4">
    <source>
        <dbReference type="ARBA" id="ARBA00023239"/>
    </source>
</evidence>